<dbReference type="Proteomes" id="UP000052237">
    <property type="component" value="Unassembled WGS sequence"/>
</dbReference>
<name>A0A0S4SZ09_CAMHY</name>
<dbReference type="AlphaFoldDB" id="A0A0S4SZ09"/>
<accession>A0A0S4SZ09</accession>
<evidence type="ECO:0000313" key="1">
    <source>
        <dbReference type="EMBL" id="CUU90805.1"/>
    </source>
</evidence>
<gene>
    <name evidence="1" type="ORF">ERS686654_02175</name>
</gene>
<sequence>MVLTPNFKVVVNDKDMTEVIRANLISITYDDKEGDESDEVSISVHGIYNAPKFGDKIELYLGYSKLYKCGSFTLQTVDRDFKAHTTEIRATAVNFADTKTKVKKTRSWENTTLFGIARKIASEQGLAFKSDGEDVSIASKLQQGISDIDFIHSLAFDFGFLGCVKNSTLIIGKKADTGTKSSGISGGPKFELDMSELYSFEISEAYRNTYKSVVIEWQESSSGEIKSLRAGSGEPSYKMRVAQPKSDSEAFSRANAKLNDLLKGGVSGKCKVAGANIVCGGSVSFKNTGASDIDGRVFGIKSVSHSLNSSGYTIEVEFER</sequence>
<dbReference type="EMBL" id="FAVB01000012">
    <property type="protein sequence ID" value="CUU90805.1"/>
    <property type="molecule type" value="Genomic_DNA"/>
</dbReference>
<organism evidence="1 2">
    <name type="scientific">Campylobacter hyointestinalis subsp. hyointestinalis</name>
    <dbReference type="NCBI Taxonomy" id="91352"/>
    <lineage>
        <taxon>Bacteria</taxon>
        <taxon>Pseudomonadati</taxon>
        <taxon>Campylobacterota</taxon>
        <taxon>Epsilonproteobacteria</taxon>
        <taxon>Campylobacterales</taxon>
        <taxon>Campylobacteraceae</taxon>
        <taxon>Campylobacter</taxon>
    </lineage>
</organism>
<dbReference type="SUPFAM" id="SSF69279">
    <property type="entry name" value="Phage tail proteins"/>
    <property type="match status" value="1"/>
</dbReference>
<evidence type="ECO:0000313" key="2">
    <source>
        <dbReference type="Proteomes" id="UP000052237"/>
    </source>
</evidence>
<keyword evidence="2" id="KW-1185">Reference proteome</keyword>
<comment type="caution">
    <text evidence="1">The sequence shown here is derived from an EMBL/GenBank/DDBJ whole genome shotgun (WGS) entry which is preliminary data.</text>
</comment>
<reference evidence="1 2" key="1">
    <citation type="submission" date="2015-11" db="EMBL/GenBank/DDBJ databases">
        <authorList>
            <consortium name="Pathogen Informatics"/>
        </authorList>
    </citation>
    <scope>NUCLEOTIDE SEQUENCE [LARGE SCALE GENOMIC DNA]</scope>
    <source>
        <strain evidence="1 2">006A-0059</strain>
    </source>
</reference>
<protein>
    <submittedName>
        <fullName evidence="1">Tail protein D</fullName>
    </submittedName>
</protein>
<dbReference type="RefSeq" id="WP_059435574.1">
    <property type="nucleotide sequence ID" value="NZ_FAVB01000012.1"/>
</dbReference>
<proteinExistence type="predicted"/>